<dbReference type="HOGENOM" id="CLU_030571_5_2_7"/>
<dbReference type="InterPro" id="IPR036866">
    <property type="entry name" value="RibonucZ/Hydroxyglut_hydro"/>
</dbReference>
<accession>D3UH43</accession>
<dbReference type="Gene3D" id="3.60.15.10">
    <property type="entry name" value="Ribonuclease Z/Hydroxyacylglutathione hydrolase-like"/>
    <property type="match status" value="1"/>
</dbReference>
<dbReference type="EMBL" id="FN555004">
    <property type="protein sequence ID" value="CBG39815.1"/>
    <property type="molecule type" value="Genomic_DNA"/>
</dbReference>
<dbReference type="PANTHER" id="PTHR46233:SF3">
    <property type="entry name" value="HYDROXYACYLGLUTATHIONE HYDROLASE GLOC"/>
    <property type="match status" value="1"/>
</dbReference>
<dbReference type="InterPro" id="IPR051453">
    <property type="entry name" value="MBL_Glyoxalase_II"/>
</dbReference>
<dbReference type="Proteomes" id="UP000001522">
    <property type="component" value="Chromosome"/>
</dbReference>
<dbReference type="STRING" id="679897.HMU05540"/>
<gene>
    <name evidence="6" type="ordered locus">HMU05540</name>
</gene>
<comment type="cofactor">
    <cofactor evidence="1">
        <name>Zn(2+)</name>
        <dbReference type="ChEBI" id="CHEBI:29105"/>
    </cofactor>
</comment>
<reference evidence="6 7" key="1">
    <citation type="journal article" date="2010" name="BMC Genomics">
        <title>Comparative genomics and proteomics of Helicobacter mustelae, an ulcerogenic and carcinogenic gastric pathogen.</title>
        <authorList>
            <person name="O'Toole P.W."/>
            <person name="Snelling W.J."/>
            <person name="Canchaya C."/>
            <person name="Forde B.M."/>
            <person name="Hardie K.R."/>
            <person name="Josenhans C."/>
            <person name="Graham R.L.J."/>
            <person name="McMullan G."/>
            <person name="Parkhill J."/>
            <person name="Belda E."/>
            <person name="Bentley S.D."/>
        </authorList>
    </citation>
    <scope>NUCLEOTIDE SEQUENCE [LARGE SCALE GENOMIC DNA]</scope>
    <source>
        <strain evidence="7">ATCC 43772 / LMG 18044 / NCTC 12198 / 12198</strain>
    </source>
</reference>
<evidence type="ECO:0000259" key="5">
    <source>
        <dbReference type="SMART" id="SM00849"/>
    </source>
</evidence>
<dbReference type="KEGG" id="hms:HMU05540"/>
<dbReference type="PANTHER" id="PTHR46233">
    <property type="entry name" value="HYDROXYACYLGLUTATHIONE HYDROLASE GLOC"/>
    <property type="match status" value="1"/>
</dbReference>
<name>D3UH43_HELM1</name>
<dbReference type="eggNOG" id="COG0491">
    <property type="taxonomic scope" value="Bacteria"/>
</dbReference>
<dbReference type="AlphaFoldDB" id="D3UH43"/>
<dbReference type="CDD" id="cd06262">
    <property type="entry name" value="metallo-hydrolase-like_MBL-fold"/>
    <property type="match status" value="1"/>
</dbReference>
<keyword evidence="2" id="KW-0479">Metal-binding</keyword>
<keyword evidence="7" id="KW-1185">Reference proteome</keyword>
<dbReference type="GO" id="GO:0046872">
    <property type="term" value="F:metal ion binding"/>
    <property type="evidence" value="ECO:0007669"/>
    <property type="project" value="UniProtKB-KW"/>
</dbReference>
<dbReference type="InterPro" id="IPR001279">
    <property type="entry name" value="Metallo-B-lactamas"/>
</dbReference>
<evidence type="ECO:0000256" key="4">
    <source>
        <dbReference type="ARBA" id="ARBA00022833"/>
    </source>
</evidence>
<evidence type="ECO:0000256" key="3">
    <source>
        <dbReference type="ARBA" id="ARBA00022801"/>
    </source>
</evidence>
<evidence type="ECO:0000256" key="2">
    <source>
        <dbReference type="ARBA" id="ARBA00022723"/>
    </source>
</evidence>
<dbReference type="GO" id="GO:0016787">
    <property type="term" value="F:hydrolase activity"/>
    <property type="evidence" value="ECO:0007669"/>
    <property type="project" value="UniProtKB-KW"/>
</dbReference>
<organism evidence="6 7">
    <name type="scientific">Helicobacter mustelae (strain ATCC 43772 / CCUG 25715 / CIP 103759 / LMG 18044 / NCTC 12198 / R85-136P)</name>
    <name type="common">Campylobacter mustelae</name>
    <dbReference type="NCBI Taxonomy" id="679897"/>
    <lineage>
        <taxon>Bacteria</taxon>
        <taxon>Pseudomonadati</taxon>
        <taxon>Campylobacterota</taxon>
        <taxon>Epsilonproteobacteria</taxon>
        <taxon>Campylobacterales</taxon>
        <taxon>Helicobacteraceae</taxon>
        <taxon>Helicobacter</taxon>
    </lineage>
</organism>
<keyword evidence="3 6" id="KW-0378">Hydrolase</keyword>
<feature type="domain" description="Metallo-beta-lactamase" evidence="5">
    <location>
        <begin position="12"/>
        <end position="187"/>
    </location>
</feature>
<dbReference type="SUPFAM" id="SSF56281">
    <property type="entry name" value="Metallo-hydrolase/oxidoreductase"/>
    <property type="match status" value="1"/>
</dbReference>
<proteinExistence type="predicted"/>
<evidence type="ECO:0000313" key="6">
    <source>
        <dbReference type="EMBL" id="CBG39815.1"/>
    </source>
</evidence>
<evidence type="ECO:0000313" key="7">
    <source>
        <dbReference type="Proteomes" id="UP000001522"/>
    </source>
</evidence>
<sequence length="207" mass="23823">MKILKHPFGDYGTNCYILCENIDGKDAQWIIDPGMGAFEWVMQECKNPQAILLTHGHFDHIFDVAKIKQALPEIPIYCPEKDCFMLEEDFFDVGITPCKADKPILNYKSSITINIQGLDFIFHHLPGHTPGCSIIEYKDHIFSGDFVFRRSIGRFDFPYSSPKDMKESLQRFRELPKSVNKIIHPGHGADTELFSEQENVASWIQRI</sequence>
<dbReference type="RefSeq" id="WP_013022899.1">
    <property type="nucleotide sequence ID" value="NC_013949.1"/>
</dbReference>
<keyword evidence="4" id="KW-0862">Zinc</keyword>
<evidence type="ECO:0000256" key="1">
    <source>
        <dbReference type="ARBA" id="ARBA00001947"/>
    </source>
</evidence>
<dbReference type="Pfam" id="PF00753">
    <property type="entry name" value="Lactamase_B"/>
    <property type="match status" value="1"/>
</dbReference>
<dbReference type="SMART" id="SM00849">
    <property type="entry name" value="Lactamase_B"/>
    <property type="match status" value="1"/>
</dbReference>
<protein>
    <submittedName>
        <fullName evidence="6">Putative hydrolase</fullName>
    </submittedName>
</protein>